<protein>
    <recommendedName>
        <fullName evidence="5">Capsule biosynthesis protein</fullName>
    </recommendedName>
</protein>
<proteinExistence type="predicted"/>
<name>A0A9X7UD94_SPHYA</name>
<evidence type="ECO:0000256" key="2">
    <source>
        <dbReference type="SAM" id="Phobius"/>
    </source>
</evidence>
<evidence type="ECO:0000313" key="4">
    <source>
        <dbReference type="Proteomes" id="UP000515377"/>
    </source>
</evidence>
<dbReference type="EMBL" id="CP060122">
    <property type="protein sequence ID" value="QNG47972.1"/>
    <property type="molecule type" value="Genomic_DNA"/>
</dbReference>
<evidence type="ECO:0000256" key="1">
    <source>
        <dbReference type="SAM" id="Coils"/>
    </source>
</evidence>
<accession>A0A9X7UD94</accession>
<dbReference type="Proteomes" id="UP000515377">
    <property type="component" value="Chromosome"/>
</dbReference>
<gene>
    <name evidence="3" type="ORF">H3V42_10515</name>
</gene>
<keyword evidence="1" id="KW-0175">Coiled coil</keyword>
<dbReference type="AlphaFoldDB" id="A0A9X7UD94"/>
<feature type="coiled-coil region" evidence="1">
    <location>
        <begin position="297"/>
        <end position="328"/>
    </location>
</feature>
<keyword evidence="2" id="KW-0812">Transmembrane</keyword>
<dbReference type="GO" id="GO:0005886">
    <property type="term" value="C:plasma membrane"/>
    <property type="evidence" value="ECO:0007669"/>
    <property type="project" value="TreeGrafter"/>
</dbReference>
<evidence type="ECO:0000313" key="3">
    <source>
        <dbReference type="EMBL" id="QNG47972.1"/>
    </source>
</evidence>
<reference evidence="3 4" key="1">
    <citation type="submission" date="2020-07" db="EMBL/GenBank/DDBJ databases">
        <title>Whole genome sequence of Sphingobium yanoikuyae A3.</title>
        <authorList>
            <person name="Han S.-S."/>
        </authorList>
    </citation>
    <scope>NUCLEOTIDE SEQUENCE [LARGE SCALE GENOMIC DNA]</scope>
    <source>
        <strain evidence="3 4">A3</strain>
    </source>
</reference>
<feature type="transmembrane region" description="Helical" evidence="2">
    <location>
        <begin position="353"/>
        <end position="374"/>
    </location>
</feature>
<dbReference type="PANTHER" id="PTHR32309">
    <property type="entry name" value="TYROSINE-PROTEIN KINASE"/>
    <property type="match status" value="1"/>
</dbReference>
<feature type="transmembrane region" description="Helical" evidence="2">
    <location>
        <begin position="27"/>
        <end position="46"/>
    </location>
</feature>
<dbReference type="InterPro" id="IPR050445">
    <property type="entry name" value="Bact_polysacc_biosynth/exp"/>
</dbReference>
<dbReference type="PANTHER" id="PTHR32309:SF13">
    <property type="entry name" value="FERRIC ENTEROBACTIN TRANSPORT PROTEIN FEPE"/>
    <property type="match status" value="1"/>
</dbReference>
<dbReference type="GO" id="GO:0004713">
    <property type="term" value="F:protein tyrosine kinase activity"/>
    <property type="evidence" value="ECO:0007669"/>
    <property type="project" value="TreeGrafter"/>
</dbReference>
<sequence>MDEHSYVGENSPMTKTRHALAKIKPTFWILVIVPTMLSAIYFGLLASDVYTSESNFVVKSPERERSVGGFASFFSGQSSSGVDDIHAVEEYINSRDALRDLNSNQLVLKAYSRDQISVFNRFGVLGEEGEEELYRYFKKRVDATYDSSKTVTKLRVEAYTAQDAFAINKRLLELGEKLVNKLNQRSRTDLVNYAESEVVEAKARAAEAAVALSRYRNQRGVVDPERQATIQVQLISKLQDELIANQTQLDQLLQFAPENPQVPVLRERVSSIQRQMNSETGKVAGNIGSLAGAAAGYEKVQQENEFASKQLASAMASLEDARNEARRQQVYIERIVQPNLPDAASGPKRVKGVAATFFLGLILYAIVTLAMSAIREHKQ</sequence>
<keyword evidence="2" id="KW-1133">Transmembrane helix</keyword>
<keyword evidence="2" id="KW-0472">Membrane</keyword>
<organism evidence="3 4">
    <name type="scientific">Sphingobium yanoikuyae</name>
    <name type="common">Sphingomonas yanoikuyae</name>
    <dbReference type="NCBI Taxonomy" id="13690"/>
    <lineage>
        <taxon>Bacteria</taxon>
        <taxon>Pseudomonadati</taxon>
        <taxon>Pseudomonadota</taxon>
        <taxon>Alphaproteobacteria</taxon>
        <taxon>Sphingomonadales</taxon>
        <taxon>Sphingomonadaceae</taxon>
        <taxon>Sphingobium</taxon>
    </lineage>
</organism>
<evidence type="ECO:0008006" key="5">
    <source>
        <dbReference type="Google" id="ProtNLM"/>
    </source>
</evidence>